<comment type="caution">
    <text evidence="1">The sequence shown here is derived from an EMBL/GenBank/DDBJ whole genome shotgun (WGS) entry which is preliminary data.</text>
</comment>
<dbReference type="AlphaFoldDB" id="A0A443LHC0"/>
<reference evidence="1 2" key="1">
    <citation type="submission" date="2019-01" db="EMBL/GenBank/DDBJ databases">
        <title>Whole genome sequence of Lactococcus lactis isolated from cow milk.</title>
        <authorList>
            <person name="Sundararaman A."/>
            <person name="Tamang J.-P."/>
            <person name="Halami P."/>
        </authorList>
    </citation>
    <scope>NUCLEOTIDE SEQUENCE [LARGE SCALE GENOMIC DNA]</scope>
    <source>
        <strain evidence="1 2">C2D</strain>
    </source>
</reference>
<sequence>MKVKYVEFVNEKIGTINHRINFILEKIKKRFDIVSVQQNLAISESGVVKITSFTILYKDKSDGL</sequence>
<dbReference type="Proteomes" id="UP000285859">
    <property type="component" value="Unassembled WGS sequence"/>
</dbReference>
<proteinExistence type="predicted"/>
<name>A0A443LHC0_9LACT</name>
<gene>
    <name evidence="1" type="ORF">EO246_03635</name>
</gene>
<evidence type="ECO:0000313" key="1">
    <source>
        <dbReference type="EMBL" id="RWR48582.1"/>
    </source>
</evidence>
<protein>
    <submittedName>
        <fullName evidence="1">Uncharacterized protein</fullName>
    </submittedName>
</protein>
<accession>A0A443LHC0</accession>
<organism evidence="1 2">
    <name type="scientific">Lactococcus lactis</name>
    <dbReference type="NCBI Taxonomy" id="1358"/>
    <lineage>
        <taxon>Bacteria</taxon>
        <taxon>Bacillati</taxon>
        <taxon>Bacillota</taxon>
        <taxon>Bacilli</taxon>
        <taxon>Lactobacillales</taxon>
        <taxon>Streptococcaceae</taxon>
        <taxon>Lactococcus</taxon>
    </lineage>
</organism>
<evidence type="ECO:0000313" key="2">
    <source>
        <dbReference type="Proteomes" id="UP000285859"/>
    </source>
</evidence>
<dbReference type="EMBL" id="SAXH01000003">
    <property type="protein sequence ID" value="RWR48582.1"/>
    <property type="molecule type" value="Genomic_DNA"/>
</dbReference>
<dbReference type="RefSeq" id="WP_058223841.1">
    <property type="nucleotide sequence ID" value="NZ_CP159281.1"/>
</dbReference>